<dbReference type="RefSeq" id="WP_125305629.1">
    <property type="nucleotide sequence ID" value="NZ_RSEC01000006.1"/>
</dbReference>
<dbReference type="AlphaFoldDB" id="A0A427TPY3"/>
<accession>A0A427TPY3</accession>
<evidence type="ECO:0000313" key="2">
    <source>
        <dbReference type="Proteomes" id="UP000267081"/>
    </source>
</evidence>
<organism evidence="1 2">
    <name type="scientific">Amycolatopsis eburnea</name>
    <dbReference type="NCBI Taxonomy" id="2267691"/>
    <lineage>
        <taxon>Bacteria</taxon>
        <taxon>Bacillati</taxon>
        <taxon>Actinomycetota</taxon>
        <taxon>Actinomycetes</taxon>
        <taxon>Pseudonocardiales</taxon>
        <taxon>Pseudonocardiaceae</taxon>
        <taxon>Amycolatopsis</taxon>
    </lineage>
</organism>
<dbReference type="Proteomes" id="UP000267081">
    <property type="component" value="Unassembled WGS sequence"/>
</dbReference>
<gene>
    <name evidence="1" type="ORF">EIY87_00475</name>
</gene>
<evidence type="ECO:0000313" key="1">
    <source>
        <dbReference type="EMBL" id="RSD26372.1"/>
    </source>
</evidence>
<dbReference type="OrthoDB" id="10012791at2"/>
<name>A0A427TPY3_9PSEU</name>
<sequence>MTSDEQAPDLDFERIPDELEAANYRLLISEIERQRTVAEEAAATITGQADAWHATNLCLPNLAEDSETALDEETWRSPGGDDLRLKLVTSLRDAANHGYVIAGHYLRAARQLRQDLAAELRTPYCAFKILALAELDQLGYLAASDEWLDARTGAPLGNSGSPLQLTAHRLRRAGLLPEFDEFFTPVPETTDGGQ</sequence>
<dbReference type="EMBL" id="RSEC01000006">
    <property type="protein sequence ID" value="RSD26372.1"/>
    <property type="molecule type" value="Genomic_DNA"/>
</dbReference>
<reference evidence="1 2" key="1">
    <citation type="submission" date="2018-12" db="EMBL/GenBank/DDBJ databases">
        <title>Amycolatopsis eburnea sp. nov. actinomycete associate with arbuscular mycorrhiza fungal spore.</title>
        <authorList>
            <person name="Lumyong S."/>
            <person name="Chaiya L."/>
        </authorList>
    </citation>
    <scope>NUCLEOTIDE SEQUENCE [LARGE SCALE GENOMIC DNA]</scope>
    <source>
        <strain evidence="1 2">GLM-1</strain>
    </source>
</reference>
<comment type="caution">
    <text evidence="1">The sequence shown here is derived from an EMBL/GenBank/DDBJ whole genome shotgun (WGS) entry which is preliminary data.</text>
</comment>
<protein>
    <submittedName>
        <fullName evidence="1">Uncharacterized protein</fullName>
    </submittedName>
</protein>
<proteinExistence type="predicted"/>
<keyword evidence="2" id="KW-1185">Reference proteome</keyword>